<dbReference type="InterPro" id="IPR010994">
    <property type="entry name" value="RuvA_2-like"/>
</dbReference>
<dbReference type="Gene3D" id="1.10.150.850">
    <property type="entry name" value="Spt6, helix-hairpin-helix domain"/>
    <property type="match status" value="1"/>
</dbReference>
<feature type="compositionally biased region" description="Acidic residues" evidence="6">
    <location>
        <begin position="73"/>
        <end position="83"/>
    </location>
</feature>
<dbReference type="GO" id="GO:0008270">
    <property type="term" value="F:zinc ion binding"/>
    <property type="evidence" value="ECO:0007669"/>
    <property type="project" value="UniProtKB-KW"/>
</dbReference>
<comment type="subcellular location">
    <subcellularLocation>
        <location evidence="1">Nucleus</location>
    </subcellularLocation>
</comment>
<dbReference type="Pfam" id="PF14635">
    <property type="entry name" value="HHH_7"/>
    <property type="match status" value="1"/>
</dbReference>
<dbReference type="PANTHER" id="PTHR10145">
    <property type="entry name" value="TRANSCRIPTION ELONGATION FACTOR SPT6"/>
    <property type="match status" value="1"/>
</dbReference>
<evidence type="ECO:0000256" key="6">
    <source>
        <dbReference type="SAM" id="MobiDB-lite"/>
    </source>
</evidence>
<organism evidence="9 10">
    <name type="scientific">Stentor coeruleus</name>
    <dbReference type="NCBI Taxonomy" id="5963"/>
    <lineage>
        <taxon>Eukaryota</taxon>
        <taxon>Sar</taxon>
        <taxon>Alveolata</taxon>
        <taxon>Ciliophora</taxon>
        <taxon>Postciliodesmatophora</taxon>
        <taxon>Heterotrichea</taxon>
        <taxon>Heterotrichida</taxon>
        <taxon>Stentoridae</taxon>
        <taxon>Stentor</taxon>
    </lineage>
</organism>
<evidence type="ECO:0000256" key="4">
    <source>
        <dbReference type="ARBA" id="ARBA00023242"/>
    </source>
</evidence>
<dbReference type="GO" id="GO:0003676">
    <property type="term" value="F:nucleic acid binding"/>
    <property type="evidence" value="ECO:0007669"/>
    <property type="project" value="InterPro"/>
</dbReference>
<keyword evidence="4" id="KW-0539">Nucleus</keyword>
<dbReference type="Pfam" id="PF14633">
    <property type="entry name" value="SH2_2"/>
    <property type="match status" value="1"/>
</dbReference>
<dbReference type="EMBL" id="MPUH01000644">
    <property type="protein sequence ID" value="OMJ76214.1"/>
    <property type="molecule type" value="Genomic_DNA"/>
</dbReference>
<dbReference type="Gene3D" id="4.10.60.10">
    <property type="entry name" value="Zinc finger, CCHC-type"/>
    <property type="match status" value="1"/>
</dbReference>
<dbReference type="SUPFAM" id="SSF158832">
    <property type="entry name" value="Tex N-terminal region-like"/>
    <property type="match status" value="1"/>
</dbReference>
<name>A0A1R2BHL0_9CILI</name>
<dbReference type="Gene3D" id="1.10.10.2740">
    <property type="entry name" value="Spt6, Death-like domain"/>
    <property type="match status" value="1"/>
</dbReference>
<feature type="compositionally biased region" description="Basic residues" evidence="6">
    <location>
        <begin position="92"/>
        <end position="104"/>
    </location>
</feature>
<dbReference type="InterPro" id="IPR037027">
    <property type="entry name" value="YqgF/RNaseH-like_dom_sf"/>
</dbReference>
<feature type="domain" description="CCHC-type" evidence="8">
    <location>
        <begin position="1436"/>
        <end position="1450"/>
    </location>
</feature>
<dbReference type="Gene3D" id="3.30.505.10">
    <property type="entry name" value="SH2 domain"/>
    <property type="match status" value="2"/>
</dbReference>
<evidence type="ECO:0000259" key="8">
    <source>
        <dbReference type="PROSITE" id="PS50158"/>
    </source>
</evidence>
<gene>
    <name evidence="9" type="ORF">SteCoe_24471</name>
</gene>
<dbReference type="PROSITE" id="PS50126">
    <property type="entry name" value="S1"/>
    <property type="match status" value="1"/>
</dbReference>
<dbReference type="InterPro" id="IPR035019">
    <property type="entry name" value="Spt6_SH2_N"/>
</dbReference>
<dbReference type="Pfam" id="PF17674">
    <property type="entry name" value="HHH_9"/>
    <property type="match status" value="1"/>
</dbReference>
<dbReference type="GO" id="GO:0042393">
    <property type="term" value="F:histone binding"/>
    <property type="evidence" value="ECO:0007669"/>
    <property type="project" value="TreeGrafter"/>
</dbReference>
<dbReference type="InterPro" id="IPR028083">
    <property type="entry name" value="Spt6_acidic_N_dom"/>
</dbReference>
<dbReference type="InterPro" id="IPR041692">
    <property type="entry name" value="HHH_9"/>
</dbReference>
<dbReference type="GO" id="GO:0034728">
    <property type="term" value="P:nucleosome organization"/>
    <property type="evidence" value="ECO:0007669"/>
    <property type="project" value="TreeGrafter"/>
</dbReference>
<dbReference type="InterPro" id="IPR035018">
    <property type="entry name" value="Spt6_SH2_C"/>
</dbReference>
<dbReference type="GO" id="GO:0008023">
    <property type="term" value="C:transcription elongation factor complex"/>
    <property type="evidence" value="ECO:0007669"/>
    <property type="project" value="TreeGrafter"/>
</dbReference>
<feature type="compositionally biased region" description="Basic and acidic residues" evidence="6">
    <location>
        <begin position="116"/>
        <end position="138"/>
    </location>
</feature>
<dbReference type="CDD" id="cd09918">
    <property type="entry name" value="SH2_Nterm_SPT6_like"/>
    <property type="match status" value="1"/>
</dbReference>
<dbReference type="OrthoDB" id="343921at2759"/>
<evidence type="ECO:0000256" key="3">
    <source>
        <dbReference type="ARBA" id="ARBA00023163"/>
    </source>
</evidence>
<dbReference type="PROSITE" id="PS50158">
    <property type="entry name" value="ZF_CCHC"/>
    <property type="match status" value="2"/>
</dbReference>
<dbReference type="Gene3D" id="3.30.420.140">
    <property type="entry name" value="YqgF/RNase H-like domain"/>
    <property type="match status" value="1"/>
</dbReference>
<dbReference type="InterPro" id="IPR035420">
    <property type="entry name" value="Spt6_SH2"/>
</dbReference>
<dbReference type="SUPFAM" id="SSF57756">
    <property type="entry name" value="Retrovirus zinc finger-like domains"/>
    <property type="match status" value="1"/>
</dbReference>
<feature type="compositionally biased region" description="Acidic residues" evidence="6">
    <location>
        <begin position="139"/>
        <end position="148"/>
    </location>
</feature>
<dbReference type="SUPFAM" id="SSF55550">
    <property type="entry name" value="SH2 domain"/>
    <property type="match status" value="1"/>
</dbReference>
<dbReference type="Gene3D" id="1.10.3500.10">
    <property type="entry name" value="Tex N-terminal region-like"/>
    <property type="match status" value="1"/>
</dbReference>
<keyword evidence="3" id="KW-0804">Transcription</keyword>
<dbReference type="PANTHER" id="PTHR10145:SF6">
    <property type="entry name" value="TRANSCRIPTION ELONGATION FACTOR SPT6"/>
    <property type="match status" value="1"/>
</dbReference>
<evidence type="ECO:0000313" key="9">
    <source>
        <dbReference type="EMBL" id="OMJ76214.1"/>
    </source>
</evidence>
<dbReference type="InterPro" id="IPR023323">
    <property type="entry name" value="Tex-like_dom_sf"/>
</dbReference>
<feature type="domain" description="CCHC-type" evidence="8">
    <location>
        <begin position="1458"/>
        <end position="1473"/>
    </location>
</feature>
<keyword evidence="5" id="KW-0863">Zinc-finger</keyword>
<dbReference type="InterPro" id="IPR001878">
    <property type="entry name" value="Znf_CCHC"/>
</dbReference>
<dbReference type="InterPro" id="IPR003029">
    <property type="entry name" value="S1_domain"/>
</dbReference>
<reference evidence="9 10" key="1">
    <citation type="submission" date="2016-11" db="EMBL/GenBank/DDBJ databases">
        <title>The macronuclear genome of Stentor coeruleus: a giant cell with tiny introns.</title>
        <authorList>
            <person name="Slabodnick M."/>
            <person name="Ruby J.G."/>
            <person name="Reiff S.B."/>
            <person name="Swart E.C."/>
            <person name="Gosai S."/>
            <person name="Prabakaran S."/>
            <person name="Witkowska E."/>
            <person name="Larue G.E."/>
            <person name="Fisher S."/>
            <person name="Freeman R.M."/>
            <person name="Gunawardena J."/>
            <person name="Chu W."/>
            <person name="Stover N.A."/>
            <person name="Gregory B.D."/>
            <person name="Nowacki M."/>
            <person name="Derisi J."/>
            <person name="Roy S.W."/>
            <person name="Marshall W.F."/>
            <person name="Sood P."/>
        </authorList>
    </citation>
    <scope>NUCLEOTIDE SEQUENCE [LARGE SCALE GENOMIC DNA]</scope>
    <source>
        <strain evidence="9">WM001</strain>
    </source>
</reference>
<dbReference type="Gene3D" id="1.10.10.650">
    <property type="entry name" value="RuvA domain 2-like"/>
    <property type="match status" value="1"/>
</dbReference>
<evidence type="ECO:0000259" key="7">
    <source>
        <dbReference type="PROSITE" id="PS50126"/>
    </source>
</evidence>
<dbReference type="GO" id="GO:0140673">
    <property type="term" value="P:transcription elongation-coupled chromatin remodeling"/>
    <property type="evidence" value="ECO:0007669"/>
    <property type="project" value="InterPro"/>
</dbReference>
<keyword evidence="10" id="KW-1185">Reference proteome</keyword>
<protein>
    <recommendedName>
        <fullName evidence="11">Transcription elongation factor spt6</fullName>
    </recommendedName>
</protein>
<dbReference type="CDD" id="cd09928">
    <property type="entry name" value="SH2_Cterm_SPT6_like"/>
    <property type="match status" value="1"/>
</dbReference>
<feature type="region of interest" description="Disordered" evidence="6">
    <location>
        <begin position="24"/>
        <end position="149"/>
    </location>
</feature>
<keyword evidence="5" id="KW-0862">Zinc</keyword>
<dbReference type="SUPFAM" id="SSF47781">
    <property type="entry name" value="RuvA domain 2-like"/>
    <property type="match status" value="2"/>
</dbReference>
<evidence type="ECO:0000256" key="1">
    <source>
        <dbReference type="ARBA" id="ARBA00004123"/>
    </source>
</evidence>
<dbReference type="Pfam" id="PF00098">
    <property type="entry name" value="zf-CCHC"/>
    <property type="match status" value="1"/>
</dbReference>
<feature type="compositionally biased region" description="Basic and acidic residues" evidence="6">
    <location>
        <begin position="1403"/>
        <end position="1414"/>
    </location>
</feature>
<dbReference type="InterPro" id="IPR042066">
    <property type="entry name" value="Spt6_death-like"/>
</dbReference>
<dbReference type="InterPro" id="IPR012337">
    <property type="entry name" value="RNaseH-like_sf"/>
</dbReference>
<sequence>MEEMPENGDTSKKRFRMKDFVQEKAKKKAKKHEEELKIKVESEVEEESEEDSSEEEDSEEDQNIYEHDGFVVPDEEVEEESAEVEVKEISKVHKPKKRRMRLKKKEVEEYDQEDFDLIRENLKEKDQEEPSKHPKLSEESEEVSDQEDQVPMYTDLNTLASIFAYNPQQTTASVEKEPEFEPAEKKERFKTKEHELIKSIDIPERLQHRLKFRENPTHDEIQAETDWIYSRLITENNQEKSDNLKLKISRFLNMYRVDKNEIPFIYYYRMHLLSPELTKELLWEIEKYDFDWAFVHENKIKFRNCIIEAADNAMKLHKGEGIDEDKKFLRFYENPGHVPHQIWELLSNEYSINFIKEIHDLQKFVDNYICSYPIKKSNDPILLAISNRIPEFIEKFGINPIHFSENLRRREIVHMPPEAHYFPEDSAFDFLCDLYKDGSKVISVAQILAKKDLASLPWVRKFIRDEYKKYVKLYTYPTDTGKSALDIYHPQYRVKCISGKDFGVIDAKFWADVWKAEKNGWIQTEFKLPWKSHKDGKILDKLIPLLNSPENTEIALQWNYFRVEIIEKMLDDLYEEFSQECYNELSSKAEDFIIDQCKKSYRRLLCKRQLVFEEDEKVKPSGKDHLEEDVEKKKIIVIVTDHITEYFGQTVLVVMDSNGAVAEIGYFRTLAARNFEGLSKSDMALYKNEKRDVEKIILAHHPYAVVIAANCLHAINIKKYIMNMSNNLHVGKYNEKNHDWKIEQNSLLHSQIKVFFHDIEVPKLFASSQRAKSLFPEGDILLKTAVSLGRFVQFPLSETLGLWSDPNEVQTTLLSLDPMQKLVNAKRLEWQLENVACEEVSKVGVDINKIINYTHLQASLAFVPGLGPAKAYDLIESIFKKFKGKLKMRAALINKRLLTSKVYENCAGFIYIRYEEKETDPLDSTRIHPESYEKAQRIAKSALELPDIHREDEAIARIMREPSYMKDLALSFYAGQLEKAQGVENMIEVLNFIVDELSKPFYTEKKKFEEPSGIDLIYLLSGESRLTLSAGKLVQCTVIGFDEHSKSLIVKLESGLKGSIDQDQIFPDKQPTTEEMKAFIKGMSLTARVLDFLRKPPESDVLYRIRLSVLPKELSDHSKYLKDLETELEHGGCFKRAEEDWNDKTGLDDDEYRQGQKYVPRVVNHQKFRNIGLKTACEELSDKDIGECLFRPSSRGQDHITCTWKFYNNVYAHLDIIEEGKPAQNMLGTKFKIGEEVYEFLQEIIDRYISPCEKLTKEAISNPKFKDFSNNIPVLLKQEKRSKPSTIPYYFTILEQYPQFLVLYYLPKEKVVSEYIKVKPRGLFFHEAYHTSLNYLIGWFKRHHLERNYQAQLQRIKPPQIDITNHYAIKGKVEKPMTPLYSAPNTPRRDEGPEEMINTRSPDVYERQSDDRRDKRPRSRSRGERINKIVKRDDKKCRKCGSDTHLSKDCIKNPPSNCYNCGKEGHFAKECTERRNIKRPGRDEYQEAEDQD</sequence>
<comment type="similarity">
    <text evidence="2">Belongs to the SPT6 family.</text>
</comment>
<evidence type="ECO:0000313" key="10">
    <source>
        <dbReference type="Proteomes" id="UP000187209"/>
    </source>
</evidence>
<dbReference type="InterPro" id="IPR017072">
    <property type="entry name" value="TF_Spt6"/>
</dbReference>
<feature type="region of interest" description="Disordered" evidence="6">
    <location>
        <begin position="1376"/>
        <end position="1426"/>
    </location>
</feature>
<comment type="caution">
    <text evidence="9">The sequence shown here is derived from an EMBL/GenBank/DDBJ whole genome shotgun (WGS) entry which is preliminary data.</text>
</comment>
<dbReference type="GO" id="GO:0031491">
    <property type="term" value="F:nucleosome binding"/>
    <property type="evidence" value="ECO:0007669"/>
    <property type="project" value="TreeGrafter"/>
</dbReference>
<dbReference type="InterPro" id="IPR036860">
    <property type="entry name" value="SH2_dom_sf"/>
</dbReference>
<evidence type="ECO:0008006" key="11">
    <source>
        <dbReference type="Google" id="ProtNLM"/>
    </source>
</evidence>
<keyword evidence="5" id="KW-0479">Metal-binding</keyword>
<dbReference type="InterPro" id="IPR032706">
    <property type="entry name" value="Spt6_HHH"/>
</dbReference>
<dbReference type="InterPro" id="IPR023319">
    <property type="entry name" value="Tex-like_HTH_dom_sf"/>
</dbReference>
<dbReference type="SMART" id="SM00343">
    <property type="entry name" value="ZnF_C2HC"/>
    <property type="match status" value="2"/>
</dbReference>
<evidence type="ECO:0000256" key="5">
    <source>
        <dbReference type="PROSITE-ProRule" id="PRU00047"/>
    </source>
</evidence>
<feature type="compositionally biased region" description="Basic and acidic residues" evidence="6">
    <location>
        <begin position="31"/>
        <end position="42"/>
    </location>
</feature>
<evidence type="ECO:0000256" key="2">
    <source>
        <dbReference type="ARBA" id="ARBA00009253"/>
    </source>
</evidence>
<accession>A0A1R2BHL0</accession>
<dbReference type="Proteomes" id="UP000187209">
    <property type="component" value="Unassembled WGS sequence"/>
</dbReference>
<dbReference type="InterPro" id="IPR036875">
    <property type="entry name" value="Znf_CCHC_sf"/>
</dbReference>
<dbReference type="Pfam" id="PF14632">
    <property type="entry name" value="SPT6_acidic"/>
    <property type="match status" value="1"/>
</dbReference>
<dbReference type="SUPFAM" id="SSF53098">
    <property type="entry name" value="Ribonuclease H-like"/>
    <property type="match status" value="1"/>
</dbReference>
<feature type="domain" description="S1 motif" evidence="7">
    <location>
        <begin position="1031"/>
        <end position="1106"/>
    </location>
</feature>
<proteinExistence type="inferred from homology"/>
<feature type="compositionally biased region" description="Acidic residues" evidence="6">
    <location>
        <begin position="43"/>
        <end position="63"/>
    </location>
</feature>